<gene>
    <name evidence="2" type="ORF">B7P43_G08442</name>
</gene>
<dbReference type="InterPro" id="IPR002110">
    <property type="entry name" value="Ankyrin_rpt"/>
</dbReference>
<dbReference type="InParanoid" id="A0A2J7PZM9"/>
<dbReference type="InterPro" id="IPR036770">
    <property type="entry name" value="Ankyrin_rpt-contain_sf"/>
</dbReference>
<accession>A0A2J7PZM9</accession>
<proteinExistence type="predicted"/>
<feature type="region of interest" description="Disordered" evidence="1">
    <location>
        <begin position="452"/>
        <end position="476"/>
    </location>
</feature>
<dbReference type="SUPFAM" id="SSF48403">
    <property type="entry name" value="Ankyrin repeat"/>
    <property type="match status" value="1"/>
</dbReference>
<dbReference type="STRING" id="105785.A0A2J7PZM9"/>
<sequence>MAVNYGGMPNHVQIGISDTPLTSALGKGDFKTAEKLIEENEEPSYLNEGPFDRIPLALVLSSEAEFRQFPRHLRLARLLVEGGANPNIPILQAEWQGASSSPMEYVLALYDCASDLCRDGSDSLSYTENFVDPLFTIGLHDETELTLIQLKEQLLELLDVFIACGGNPNIVTSKSNSTLYHVVLANSDPDMELVMKLCEAGGDLNHANVHGTTPLMDLIMYADGDLAMDILNSIWRTKQDMSSLEAQNCSNETALWRAMLAGSPRVATELLHQGASLTPRAIISIAEWHKVSKIGGLPYTQEITVNGISAVLAPLLQDSSSYVRHTAAYVSSKFRIDQAPYSFNVDLLDKVFSNAISPVVDSTAVYKCFPEPVLDEVKKILNEETQFPFDSFSSPGIKPQDAVIFMFGKLSAGLQQLCVRQIIGHIFFTQDPRKSLELVAKLQGKMLVARKEKEKPENWDENEDEDGTEGVESSDNIVVEDMDNVTQWDVLIEFNKMTIHKLVKEVLNLPPSLLSRFEIEAARLQLGACLYNFKSIDCIQGCDGQSDEGSSSDFVDNVYLDDDSYEDDESDMFAEFMSSDEDVNDVFSDTELETDPDGSLEDEYYKNEDDSLNNDEDEYDNNEDDNIDVMYINDDLKNTSPVEMDVESTADEDSWHTEY</sequence>
<organism evidence="2 3">
    <name type="scientific">Cryptotermes secundus</name>
    <dbReference type="NCBI Taxonomy" id="105785"/>
    <lineage>
        <taxon>Eukaryota</taxon>
        <taxon>Metazoa</taxon>
        <taxon>Ecdysozoa</taxon>
        <taxon>Arthropoda</taxon>
        <taxon>Hexapoda</taxon>
        <taxon>Insecta</taxon>
        <taxon>Pterygota</taxon>
        <taxon>Neoptera</taxon>
        <taxon>Polyneoptera</taxon>
        <taxon>Dictyoptera</taxon>
        <taxon>Blattodea</taxon>
        <taxon>Blattoidea</taxon>
        <taxon>Termitoidae</taxon>
        <taxon>Kalotermitidae</taxon>
        <taxon>Cryptotermitinae</taxon>
        <taxon>Cryptotermes</taxon>
    </lineage>
</organism>
<dbReference type="AlphaFoldDB" id="A0A2J7PZM9"/>
<dbReference type="Gene3D" id="1.25.40.20">
    <property type="entry name" value="Ankyrin repeat-containing domain"/>
    <property type="match status" value="1"/>
</dbReference>
<evidence type="ECO:0000313" key="2">
    <source>
        <dbReference type="EMBL" id="PNF21780.1"/>
    </source>
</evidence>
<protein>
    <submittedName>
        <fullName evidence="2">Uncharacterized protein</fullName>
    </submittedName>
</protein>
<keyword evidence="3" id="KW-1185">Reference proteome</keyword>
<comment type="caution">
    <text evidence="2">The sequence shown here is derived from an EMBL/GenBank/DDBJ whole genome shotgun (WGS) entry which is preliminary data.</text>
</comment>
<feature type="compositionally biased region" description="Acidic residues" evidence="1">
    <location>
        <begin position="459"/>
        <end position="469"/>
    </location>
</feature>
<feature type="region of interest" description="Disordered" evidence="1">
    <location>
        <begin position="589"/>
        <end position="659"/>
    </location>
</feature>
<reference evidence="2 3" key="1">
    <citation type="submission" date="2017-12" db="EMBL/GenBank/DDBJ databases">
        <title>Hemimetabolous genomes reveal molecular basis of termite eusociality.</title>
        <authorList>
            <person name="Harrison M.C."/>
            <person name="Jongepier E."/>
            <person name="Robertson H.M."/>
            <person name="Arning N."/>
            <person name="Bitard-Feildel T."/>
            <person name="Chao H."/>
            <person name="Childers C.P."/>
            <person name="Dinh H."/>
            <person name="Doddapaneni H."/>
            <person name="Dugan S."/>
            <person name="Gowin J."/>
            <person name="Greiner C."/>
            <person name="Han Y."/>
            <person name="Hu H."/>
            <person name="Hughes D.S.T."/>
            <person name="Huylmans A.-K."/>
            <person name="Kemena C."/>
            <person name="Kremer L.P.M."/>
            <person name="Lee S.L."/>
            <person name="Lopez-Ezquerra A."/>
            <person name="Mallet L."/>
            <person name="Monroy-Kuhn J.M."/>
            <person name="Moser A."/>
            <person name="Murali S.C."/>
            <person name="Muzny D.M."/>
            <person name="Otani S."/>
            <person name="Piulachs M.-D."/>
            <person name="Poelchau M."/>
            <person name="Qu J."/>
            <person name="Schaub F."/>
            <person name="Wada-Katsumata A."/>
            <person name="Worley K.C."/>
            <person name="Xie Q."/>
            <person name="Ylla G."/>
            <person name="Poulsen M."/>
            <person name="Gibbs R.A."/>
            <person name="Schal C."/>
            <person name="Richards S."/>
            <person name="Belles X."/>
            <person name="Korb J."/>
            <person name="Bornberg-Bauer E."/>
        </authorList>
    </citation>
    <scope>NUCLEOTIDE SEQUENCE [LARGE SCALE GENOMIC DNA]</scope>
    <source>
        <tissue evidence="2">Whole body</tissue>
    </source>
</reference>
<dbReference type="EMBL" id="NEVH01020333">
    <property type="protein sequence ID" value="PNF21779.1"/>
    <property type="molecule type" value="Genomic_DNA"/>
</dbReference>
<dbReference type="EMBL" id="NEVH01020333">
    <property type="protein sequence ID" value="PNF21780.1"/>
    <property type="molecule type" value="Genomic_DNA"/>
</dbReference>
<dbReference type="SMART" id="SM00248">
    <property type="entry name" value="ANK"/>
    <property type="match status" value="4"/>
</dbReference>
<name>A0A2J7PZM9_9NEOP</name>
<evidence type="ECO:0000313" key="3">
    <source>
        <dbReference type="Proteomes" id="UP000235965"/>
    </source>
</evidence>
<evidence type="ECO:0000256" key="1">
    <source>
        <dbReference type="SAM" id="MobiDB-lite"/>
    </source>
</evidence>
<dbReference type="OrthoDB" id="539213at2759"/>
<feature type="compositionally biased region" description="Acidic residues" evidence="1">
    <location>
        <begin position="610"/>
        <end position="627"/>
    </location>
</feature>
<feature type="compositionally biased region" description="Acidic residues" evidence="1">
    <location>
        <begin position="589"/>
        <end position="602"/>
    </location>
</feature>
<dbReference type="Proteomes" id="UP000235965">
    <property type="component" value="Unassembled WGS sequence"/>
</dbReference>